<organism evidence="1 2">
    <name type="scientific">Thelephora ganbajun</name>
    <name type="common">Ganba fungus</name>
    <dbReference type="NCBI Taxonomy" id="370292"/>
    <lineage>
        <taxon>Eukaryota</taxon>
        <taxon>Fungi</taxon>
        <taxon>Dikarya</taxon>
        <taxon>Basidiomycota</taxon>
        <taxon>Agaricomycotina</taxon>
        <taxon>Agaricomycetes</taxon>
        <taxon>Thelephorales</taxon>
        <taxon>Thelephoraceae</taxon>
        <taxon>Thelephora</taxon>
    </lineage>
</organism>
<name>A0ACB6ZR32_THEGA</name>
<dbReference type="EMBL" id="MU117972">
    <property type="protein sequence ID" value="KAF9651898.1"/>
    <property type="molecule type" value="Genomic_DNA"/>
</dbReference>
<comment type="caution">
    <text evidence="1">The sequence shown here is derived from an EMBL/GenBank/DDBJ whole genome shotgun (WGS) entry which is preliminary data.</text>
</comment>
<reference evidence="1" key="2">
    <citation type="journal article" date="2020" name="Nat. Commun.">
        <title>Large-scale genome sequencing of mycorrhizal fungi provides insights into the early evolution of symbiotic traits.</title>
        <authorList>
            <person name="Miyauchi S."/>
            <person name="Kiss E."/>
            <person name="Kuo A."/>
            <person name="Drula E."/>
            <person name="Kohler A."/>
            <person name="Sanchez-Garcia M."/>
            <person name="Morin E."/>
            <person name="Andreopoulos B."/>
            <person name="Barry K.W."/>
            <person name="Bonito G."/>
            <person name="Buee M."/>
            <person name="Carver A."/>
            <person name="Chen C."/>
            <person name="Cichocki N."/>
            <person name="Clum A."/>
            <person name="Culley D."/>
            <person name="Crous P.W."/>
            <person name="Fauchery L."/>
            <person name="Girlanda M."/>
            <person name="Hayes R.D."/>
            <person name="Keri Z."/>
            <person name="LaButti K."/>
            <person name="Lipzen A."/>
            <person name="Lombard V."/>
            <person name="Magnuson J."/>
            <person name="Maillard F."/>
            <person name="Murat C."/>
            <person name="Nolan M."/>
            <person name="Ohm R.A."/>
            <person name="Pangilinan J."/>
            <person name="Pereira M.F."/>
            <person name="Perotto S."/>
            <person name="Peter M."/>
            <person name="Pfister S."/>
            <person name="Riley R."/>
            <person name="Sitrit Y."/>
            <person name="Stielow J.B."/>
            <person name="Szollosi G."/>
            <person name="Zifcakova L."/>
            <person name="Stursova M."/>
            <person name="Spatafora J.W."/>
            <person name="Tedersoo L."/>
            <person name="Vaario L.M."/>
            <person name="Yamada A."/>
            <person name="Yan M."/>
            <person name="Wang P."/>
            <person name="Xu J."/>
            <person name="Bruns T."/>
            <person name="Baldrian P."/>
            <person name="Vilgalys R."/>
            <person name="Dunand C."/>
            <person name="Henrissat B."/>
            <person name="Grigoriev I.V."/>
            <person name="Hibbett D."/>
            <person name="Nagy L.G."/>
            <person name="Martin F.M."/>
        </authorList>
    </citation>
    <scope>NUCLEOTIDE SEQUENCE</scope>
    <source>
        <strain evidence="1">P2</strain>
    </source>
</reference>
<proteinExistence type="predicted"/>
<gene>
    <name evidence="1" type="ORF">BDM02DRAFT_3126741</name>
</gene>
<evidence type="ECO:0000313" key="1">
    <source>
        <dbReference type="EMBL" id="KAF9651898.1"/>
    </source>
</evidence>
<reference evidence="1" key="1">
    <citation type="submission" date="2019-10" db="EMBL/GenBank/DDBJ databases">
        <authorList>
            <consortium name="DOE Joint Genome Institute"/>
            <person name="Kuo A."/>
            <person name="Miyauchi S."/>
            <person name="Kiss E."/>
            <person name="Drula E."/>
            <person name="Kohler A."/>
            <person name="Sanchez-Garcia M."/>
            <person name="Andreopoulos B."/>
            <person name="Barry K.W."/>
            <person name="Bonito G."/>
            <person name="Buee M."/>
            <person name="Carver A."/>
            <person name="Chen C."/>
            <person name="Cichocki N."/>
            <person name="Clum A."/>
            <person name="Culley D."/>
            <person name="Crous P.W."/>
            <person name="Fauchery L."/>
            <person name="Girlanda M."/>
            <person name="Hayes R."/>
            <person name="Keri Z."/>
            <person name="Labutti K."/>
            <person name="Lipzen A."/>
            <person name="Lombard V."/>
            <person name="Magnuson J."/>
            <person name="Maillard F."/>
            <person name="Morin E."/>
            <person name="Murat C."/>
            <person name="Nolan M."/>
            <person name="Ohm R."/>
            <person name="Pangilinan J."/>
            <person name="Pereira M."/>
            <person name="Perotto S."/>
            <person name="Peter M."/>
            <person name="Riley R."/>
            <person name="Sitrit Y."/>
            <person name="Stielow B."/>
            <person name="Szollosi G."/>
            <person name="Zifcakova L."/>
            <person name="Stursova M."/>
            <person name="Spatafora J.W."/>
            <person name="Tedersoo L."/>
            <person name="Vaario L.-M."/>
            <person name="Yamada A."/>
            <person name="Yan M."/>
            <person name="Wang P."/>
            <person name="Xu J."/>
            <person name="Bruns T."/>
            <person name="Baldrian P."/>
            <person name="Vilgalys R."/>
            <person name="Henrissat B."/>
            <person name="Grigoriev I.V."/>
            <person name="Hibbett D."/>
            <person name="Nagy L.G."/>
            <person name="Martin F.M."/>
        </authorList>
    </citation>
    <scope>NUCLEOTIDE SEQUENCE</scope>
    <source>
        <strain evidence="1">P2</strain>
    </source>
</reference>
<protein>
    <submittedName>
        <fullName evidence="1">Uncharacterized protein</fullName>
    </submittedName>
</protein>
<evidence type="ECO:0000313" key="2">
    <source>
        <dbReference type="Proteomes" id="UP000886501"/>
    </source>
</evidence>
<dbReference type="Proteomes" id="UP000886501">
    <property type="component" value="Unassembled WGS sequence"/>
</dbReference>
<sequence>MSHYNSPNHDHIRQLLNQRHASNATPHHSRFPSVSDVSDSPSVYSRSPFTPRPFDKVKQPTPIPTFDDQDQEPSTLDLSDDPRPSYTTARTTYSTEDTYGSRDDLSSIDDDEPERRMSMLGIKMRFHSKAPWEAGGEDIPEEEEEQERNSGERPPSRSKRSIKGFTVRPSVESSRSNKKSLDASQYSIGGALQCVTKRKTIAEQANRFDRYRTLAQASMSSTSLVSPQSITTQSSLRQKLSLPKIRTRAASNSTTSPSSPRPIMYSPLLKGPSSPRSEHWNVPTDAASIFTDRSPSPVSHPYANPELSRAHARDSVYPKSFVSFDTQSEESFHRSTSVTTLTSSATTSNSLATPPHQVASSKTKSRTRDREISGPMPLPCQNAPSDSRLRESVSAIPGWQEQPQAAFSLISLEEARAQRRLTQLDSSTCLSSAVPQPEHSTPPQPRPHTRSLGSGGKAKAVLQSVVTDFNRPVKPWNDPPETPDGAVGQRVKPLKHKKSGFMRIFIKDKAPTTSPPDIPNFSAEESHPIPPVPRTPRLPTHRVPVPPIDPTVNPIFNSSADSPTSLESTVGAHSSQSRSSPKRIIPPLYINTSDPGINRPFAQTHQASNSLGSNPLQPPKPNFASPADNGEKPQSAPPGKTDFVALSLRPVSTVFSSHFAGHLLGAENKTFPEPALDADSGTPTTATGSGGISPLSPDFASIRDVRGGISRPTTITSGKSSSDDSQPDVIRALQGQIFDAKEDWQRHVWGLESQIRDLKAEIEEMRQAKNSGRYCEVCGRGRKKSGSVGHHRTPGAHGNGNRPRAYTTVTSSRQSGADS</sequence>
<accession>A0ACB6ZR32</accession>
<keyword evidence="2" id="KW-1185">Reference proteome</keyword>